<dbReference type="RefSeq" id="WP_380718096.1">
    <property type="nucleotide sequence ID" value="NZ_JBHSGI010000016.1"/>
</dbReference>
<comment type="caution">
    <text evidence="1">The sequence shown here is derived from an EMBL/GenBank/DDBJ whole genome shotgun (WGS) entry which is preliminary data.</text>
</comment>
<dbReference type="Pfam" id="PF00378">
    <property type="entry name" value="ECH_1"/>
    <property type="match status" value="2"/>
</dbReference>
<accession>A0ABV9KHZ9</accession>
<protein>
    <submittedName>
        <fullName evidence="1">Enoyl-CoA hydratase</fullName>
    </submittedName>
</protein>
<dbReference type="SUPFAM" id="SSF52096">
    <property type="entry name" value="ClpP/crotonase"/>
    <property type="match status" value="1"/>
</dbReference>
<dbReference type="EMBL" id="JBHSGI010000016">
    <property type="protein sequence ID" value="MFC4669663.1"/>
    <property type="molecule type" value="Genomic_DNA"/>
</dbReference>
<dbReference type="PANTHER" id="PTHR11941">
    <property type="entry name" value="ENOYL-COA HYDRATASE-RELATED"/>
    <property type="match status" value="1"/>
</dbReference>
<dbReference type="InterPro" id="IPR001753">
    <property type="entry name" value="Enoyl-CoA_hydra/iso"/>
</dbReference>
<sequence length="280" mass="30647">MSSDSPILYETPEPGIARIVLNRPAARNAQDTRMLYALNDAFDRAVAEDGVKVIILASTGPHFSAGHDLREADPFGNMAGERPVGTWGGLGSQASERRYAREMEIYLGLSERWRNLSKPTIAQVQGKCIAGGLMLAWPCDIIVASEDAEFLDNTLTMGAMGVEFFVHPWEMGARKAKEHLFTAEPISAQEALAIGMVNKVVPRDALAEATLEMARKIARMPMLALKLAKEAVNNAQDAQGRVQAMRTAFALHQLTHAQNEQVFGMLVDPTLMKPAFTEKL</sequence>
<dbReference type="CDD" id="cd06558">
    <property type="entry name" value="crotonase-like"/>
    <property type="match status" value="1"/>
</dbReference>
<reference evidence="2" key="1">
    <citation type="journal article" date="2019" name="Int. J. Syst. Evol. Microbiol.">
        <title>The Global Catalogue of Microorganisms (GCM) 10K type strain sequencing project: providing services to taxonomists for standard genome sequencing and annotation.</title>
        <authorList>
            <consortium name="The Broad Institute Genomics Platform"/>
            <consortium name="The Broad Institute Genome Sequencing Center for Infectious Disease"/>
            <person name="Wu L."/>
            <person name="Ma J."/>
        </authorList>
    </citation>
    <scope>NUCLEOTIDE SEQUENCE [LARGE SCALE GENOMIC DNA]</scope>
    <source>
        <strain evidence="2">CGMCC 4.7283</strain>
    </source>
</reference>
<organism evidence="1 2">
    <name type="scientific">Seohaeicola nanhaiensis</name>
    <dbReference type="NCBI Taxonomy" id="1387282"/>
    <lineage>
        <taxon>Bacteria</taxon>
        <taxon>Pseudomonadati</taxon>
        <taxon>Pseudomonadota</taxon>
        <taxon>Alphaproteobacteria</taxon>
        <taxon>Rhodobacterales</taxon>
        <taxon>Roseobacteraceae</taxon>
        <taxon>Seohaeicola</taxon>
    </lineage>
</organism>
<dbReference type="NCBIfam" id="NF006140">
    <property type="entry name" value="PRK08290.1"/>
    <property type="match status" value="1"/>
</dbReference>
<dbReference type="Proteomes" id="UP001595973">
    <property type="component" value="Unassembled WGS sequence"/>
</dbReference>
<evidence type="ECO:0000313" key="2">
    <source>
        <dbReference type="Proteomes" id="UP001595973"/>
    </source>
</evidence>
<dbReference type="PANTHER" id="PTHR11941:SF124">
    <property type="entry name" value="ENOYL-COA HYDRATASE ECHA13-RELATED"/>
    <property type="match status" value="1"/>
</dbReference>
<proteinExistence type="predicted"/>
<name>A0ABV9KHZ9_9RHOB</name>
<dbReference type="Gene3D" id="3.90.226.10">
    <property type="entry name" value="2-enoyl-CoA Hydratase, Chain A, domain 1"/>
    <property type="match status" value="1"/>
</dbReference>
<evidence type="ECO:0000313" key="1">
    <source>
        <dbReference type="EMBL" id="MFC4669663.1"/>
    </source>
</evidence>
<dbReference type="InterPro" id="IPR029045">
    <property type="entry name" value="ClpP/crotonase-like_dom_sf"/>
</dbReference>
<keyword evidence="2" id="KW-1185">Reference proteome</keyword>
<gene>
    <name evidence="1" type="ORF">ACFO5X_13955</name>
</gene>